<accession>A0AAE1B9P9</accession>
<evidence type="ECO:0000256" key="1">
    <source>
        <dbReference type="SAM" id="MobiDB-lite"/>
    </source>
</evidence>
<proteinExistence type="predicted"/>
<sequence length="134" mass="15107">MFGRATGKEFGLSSPRPDVRVEPTCQPEEETAIRYVQGGLMKVRERDLNHSQTPAPDKSQTAILSITKLLAEASKQAFEKLKMANCSKSFVFEVDIRATRDLEQSYPRQRILYLCTKGCGLCQPTLKEPWEARG</sequence>
<feature type="region of interest" description="Disordered" evidence="1">
    <location>
        <begin position="1"/>
        <end position="25"/>
    </location>
</feature>
<reference evidence="2" key="1">
    <citation type="journal article" date="2023" name="G3 (Bethesda)">
        <title>A reference genome for the long-term kleptoplast-retaining sea slug Elysia crispata morphotype clarki.</title>
        <authorList>
            <person name="Eastman K.E."/>
            <person name="Pendleton A.L."/>
            <person name="Shaikh M.A."/>
            <person name="Suttiyut T."/>
            <person name="Ogas R."/>
            <person name="Tomko P."/>
            <person name="Gavelis G."/>
            <person name="Widhalm J.R."/>
            <person name="Wisecaver J.H."/>
        </authorList>
    </citation>
    <scope>NUCLEOTIDE SEQUENCE</scope>
    <source>
        <strain evidence="2">ECLA1</strain>
    </source>
</reference>
<dbReference type="Proteomes" id="UP001283361">
    <property type="component" value="Unassembled WGS sequence"/>
</dbReference>
<evidence type="ECO:0000313" key="2">
    <source>
        <dbReference type="EMBL" id="KAK3802268.1"/>
    </source>
</evidence>
<organism evidence="2 3">
    <name type="scientific">Elysia crispata</name>
    <name type="common">lettuce slug</name>
    <dbReference type="NCBI Taxonomy" id="231223"/>
    <lineage>
        <taxon>Eukaryota</taxon>
        <taxon>Metazoa</taxon>
        <taxon>Spiralia</taxon>
        <taxon>Lophotrochozoa</taxon>
        <taxon>Mollusca</taxon>
        <taxon>Gastropoda</taxon>
        <taxon>Heterobranchia</taxon>
        <taxon>Euthyneura</taxon>
        <taxon>Panpulmonata</taxon>
        <taxon>Sacoglossa</taxon>
        <taxon>Placobranchoidea</taxon>
        <taxon>Plakobranchidae</taxon>
        <taxon>Elysia</taxon>
    </lineage>
</organism>
<evidence type="ECO:0000313" key="3">
    <source>
        <dbReference type="Proteomes" id="UP001283361"/>
    </source>
</evidence>
<dbReference type="AlphaFoldDB" id="A0AAE1B9P9"/>
<gene>
    <name evidence="2" type="ORF">RRG08_021864</name>
</gene>
<keyword evidence="3" id="KW-1185">Reference proteome</keyword>
<comment type="caution">
    <text evidence="2">The sequence shown here is derived from an EMBL/GenBank/DDBJ whole genome shotgun (WGS) entry which is preliminary data.</text>
</comment>
<name>A0AAE1B9P9_9GAST</name>
<protein>
    <submittedName>
        <fullName evidence="2">Uncharacterized protein</fullName>
    </submittedName>
</protein>
<dbReference type="EMBL" id="JAWDGP010000259">
    <property type="protein sequence ID" value="KAK3802268.1"/>
    <property type="molecule type" value="Genomic_DNA"/>
</dbReference>